<protein>
    <submittedName>
        <fullName evidence="2">Pentapeptide repeat-containing protein</fullName>
    </submittedName>
</protein>
<evidence type="ECO:0000256" key="1">
    <source>
        <dbReference type="SAM" id="MobiDB-lite"/>
    </source>
</evidence>
<dbReference type="OrthoDB" id="8456955at2"/>
<proteinExistence type="predicted"/>
<dbReference type="PANTHER" id="PTHR14136:SF17">
    <property type="entry name" value="BTB_POZ DOMAIN-CONTAINING PROTEIN KCTD9"/>
    <property type="match status" value="1"/>
</dbReference>
<evidence type="ECO:0000313" key="3">
    <source>
        <dbReference type="Proteomes" id="UP000321249"/>
    </source>
</evidence>
<dbReference type="PANTHER" id="PTHR14136">
    <property type="entry name" value="BTB_POZ DOMAIN-CONTAINING PROTEIN KCTD9"/>
    <property type="match status" value="1"/>
</dbReference>
<sequence>MPVTQTNSEKPKRSRAAKKTETVEIRNRWTNAVIFTATISCRPGDSDSVKLGLAVKAAVAARANLTGANLARANLTGANLARANLAGANLADAYLARAYLAGANLAGANLAGANLAGAYLAGAYLAGANLASANLAGAKNLNDEYLRPFKADLFLTLDSLHAGPIEARHLIAKLRAGEVNGSTYGHGDTNECACLVGTIAQVGAREVDKLDRNGDRPAERWFMMIRPGDKPGAVDVDGKPTGGGYAAQKALEWVLDWCACHAVDPDPVEAKAA</sequence>
<keyword evidence="3" id="KW-1185">Reference proteome</keyword>
<gene>
    <name evidence="2" type="ORF">FRZ32_08565</name>
</gene>
<dbReference type="Proteomes" id="UP000321249">
    <property type="component" value="Unassembled WGS sequence"/>
</dbReference>
<dbReference type="RefSeq" id="WP_147043112.1">
    <property type="nucleotide sequence ID" value="NZ_BAABIR010000004.1"/>
</dbReference>
<dbReference type="Gene3D" id="2.160.20.80">
    <property type="entry name" value="E3 ubiquitin-protein ligase SopA"/>
    <property type="match status" value="1"/>
</dbReference>
<comment type="caution">
    <text evidence="2">The sequence shown here is derived from an EMBL/GenBank/DDBJ whole genome shotgun (WGS) entry which is preliminary data.</text>
</comment>
<feature type="region of interest" description="Disordered" evidence="1">
    <location>
        <begin position="1"/>
        <end position="21"/>
    </location>
</feature>
<reference evidence="2 3" key="1">
    <citation type="journal article" date="2015" name="J. Microbiol.">
        <title>Sphingosinicella ginsenosidimutans sp. nov., with ginsenoside converting activity.</title>
        <authorList>
            <person name="Kim J.K."/>
            <person name="Kang M.S."/>
            <person name="Park S.C."/>
            <person name="Kim K.M."/>
            <person name="Choi K."/>
            <person name="Yoon M.H."/>
            <person name="Im W.T."/>
        </authorList>
    </citation>
    <scope>NUCLEOTIDE SEQUENCE [LARGE SCALE GENOMIC DNA]</scope>
    <source>
        <strain evidence="2 3">BS-11</strain>
    </source>
</reference>
<dbReference type="InterPro" id="IPR051082">
    <property type="entry name" value="Pentapeptide-BTB/POZ_domain"/>
</dbReference>
<organism evidence="2 3">
    <name type="scientific">Allosphingosinicella ginsenosidimutans</name>
    <dbReference type="NCBI Taxonomy" id="1176539"/>
    <lineage>
        <taxon>Bacteria</taxon>
        <taxon>Pseudomonadati</taxon>
        <taxon>Pseudomonadota</taxon>
        <taxon>Alphaproteobacteria</taxon>
        <taxon>Sphingomonadales</taxon>
        <taxon>Sphingomonadaceae</taxon>
        <taxon>Allosphingosinicella</taxon>
    </lineage>
</organism>
<dbReference type="Pfam" id="PF00805">
    <property type="entry name" value="Pentapeptide"/>
    <property type="match status" value="1"/>
</dbReference>
<dbReference type="EMBL" id="VOQQ01000001">
    <property type="protein sequence ID" value="TXC63706.1"/>
    <property type="molecule type" value="Genomic_DNA"/>
</dbReference>
<dbReference type="AlphaFoldDB" id="A0A5C6TTV9"/>
<accession>A0A5C6TTV9</accession>
<dbReference type="SUPFAM" id="SSF141571">
    <property type="entry name" value="Pentapeptide repeat-like"/>
    <property type="match status" value="1"/>
</dbReference>
<dbReference type="InterPro" id="IPR001646">
    <property type="entry name" value="5peptide_repeat"/>
</dbReference>
<evidence type="ECO:0000313" key="2">
    <source>
        <dbReference type="EMBL" id="TXC63706.1"/>
    </source>
</evidence>
<name>A0A5C6TTV9_9SPHN</name>